<dbReference type="GeneTree" id="ENSGT00940000165690"/>
<evidence type="ECO:0000256" key="2">
    <source>
        <dbReference type="SAM" id="MobiDB-lite"/>
    </source>
</evidence>
<dbReference type="SUPFAM" id="SSF54928">
    <property type="entry name" value="RNA-binding domain, RBD"/>
    <property type="match status" value="1"/>
</dbReference>
<reference evidence="4" key="1">
    <citation type="submission" date="2025-08" db="UniProtKB">
        <authorList>
            <consortium name="Ensembl"/>
        </authorList>
    </citation>
    <scope>IDENTIFICATION</scope>
</reference>
<feature type="region of interest" description="Disordered" evidence="2">
    <location>
        <begin position="1"/>
        <end position="25"/>
    </location>
</feature>
<dbReference type="Gene3D" id="3.30.70.330">
    <property type="match status" value="1"/>
</dbReference>
<dbReference type="PROSITE" id="PS50102">
    <property type="entry name" value="RRM"/>
    <property type="match status" value="1"/>
</dbReference>
<dbReference type="InterPro" id="IPR035979">
    <property type="entry name" value="RBD_domain_sf"/>
</dbReference>
<evidence type="ECO:0000256" key="1">
    <source>
        <dbReference type="PROSITE-ProRule" id="PRU00176"/>
    </source>
</evidence>
<keyword evidence="5" id="KW-1185">Reference proteome</keyword>
<evidence type="ECO:0000313" key="4">
    <source>
        <dbReference type="Ensembl" id="ENSSPUP00000020138.1"/>
    </source>
</evidence>
<proteinExistence type="predicted"/>
<dbReference type="InterPro" id="IPR012677">
    <property type="entry name" value="Nucleotide-bd_a/b_plait_sf"/>
</dbReference>
<dbReference type="SMART" id="SM00360">
    <property type="entry name" value="RRM"/>
    <property type="match status" value="1"/>
</dbReference>
<dbReference type="PANTHER" id="PTHR17550:SF7">
    <property type="entry name" value="RNA-BINDING PROTEIN 44"/>
    <property type="match status" value="1"/>
</dbReference>
<dbReference type="OMA" id="ENTVNCA"/>
<accession>A0A8D0LA82</accession>
<dbReference type="Pfam" id="PF24905">
    <property type="entry name" value="TTC3_9th"/>
    <property type="match status" value="1"/>
</dbReference>
<keyword evidence="1" id="KW-0694">RNA-binding</keyword>
<feature type="compositionally biased region" description="Basic and acidic residues" evidence="2">
    <location>
        <begin position="8"/>
        <end position="25"/>
    </location>
</feature>
<dbReference type="GO" id="GO:0003723">
    <property type="term" value="F:RNA binding"/>
    <property type="evidence" value="ECO:0007669"/>
    <property type="project" value="UniProtKB-UniRule"/>
</dbReference>
<dbReference type="InterPro" id="IPR000504">
    <property type="entry name" value="RRM_dom"/>
</dbReference>
<feature type="domain" description="RRM" evidence="3">
    <location>
        <begin position="36"/>
        <end position="110"/>
    </location>
</feature>
<reference evidence="4" key="2">
    <citation type="submission" date="2025-09" db="UniProtKB">
        <authorList>
            <consortium name="Ensembl"/>
        </authorList>
    </citation>
    <scope>IDENTIFICATION</scope>
</reference>
<dbReference type="InterPro" id="IPR056870">
    <property type="entry name" value="TTC3/DZIP3/RBM44-like_helical"/>
</dbReference>
<sequence>NLTATDSLVKHQDNEQEQDQLKKTMETTRSVSTKWYLVHVGDLSPSVSEVDLRSHFQKYQVFGISICEFSSNHRYASLSFKTANKANLAVEEMNGKEIKGKVVNVRLVKIVENSISTSQKLGNPYSENQITHSSEKNIENTVNCAASLKMSAIPSTILKESAVSTVSSKVLTTTKGSSKIFCFVLICAHPSATFIPPNTLNLRSFTKLMMKLQELYPEVPRDCILDALLNVRTNNKGYLSGLSIDTIVKMVSSVLKKSSSKSEKN</sequence>
<evidence type="ECO:0000313" key="5">
    <source>
        <dbReference type="Proteomes" id="UP000694392"/>
    </source>
</evidence>
<protein>
    <recommendedName>
        <fullName evidence="3">RRM domain-containing protein</fullName>
    </recommendedName>
</protein>
<dbReference type="Proteomes" id="UP000694392">
    <property type="component" value="Unplaced"/>
</dbReference>
<dbReference type="AlphaFoldDB" id="A0A8D0LA82"/>
<dbReference type="PANTHER" id="PTHR17550">
    <property type="entry name" value="E3 UBIQUITIN-PROTEIN LIGASE TTC3"/>
    <property type="match status" value="1"/>
</dbReference>
<dbReference type="Ensembl" id="ENSSPUT00000021442.1">
    <property type="protein sequence ID" value="ENSSPUP00000020138.1"/>
    <property type="gene ID" value="ENSSPUG00000015460.1"/>
</dbReference>
<name>A0A8D0LA82_SPHPU</name>
<organism evidence="4 5">
    <name type="scientific">Sphenodon punctatus</name>
    <name type="common">Tuatara</name>
    <name type="synonym">Hatteria punctata</name>
    <dbReference type="NCBI Taxonomy" id="8508"/>
    <lineage>
        <taxon>Eukaryota</taxon>
        <taxon>Metazoa</taxon>
        <taxon>Chordata</taxon>
        <taxon>Craniata</taxon>
        <taxon>Vertebrata</taxon>
        <taxon>Euteleostomi</taxon>
        <taxon>Lepidosauria</taxon>
        <taxon>Sphenodontia</taxon>
        <taxon>Sphenodontidae</taxon>
        <taxon>Sphenodon</taxon>
    </lineage>
</organism>
<evidence type="ECO:0000259" key="3">
    <source>
        <dbReference type="PROSITE" id="PS50102"/>
    </source>
</evidence>
<dbReference type="Pfam" id="PF00076">
    <property type="entry name" value="RRM_1"/>
    <property type="match status" value="1"/>
</dbReference>